<reference evidence="2 3" key="1">
    <citation type="journal article" date="2019" name="Sci. Rep.">
        <title>Orb-weaving spider Araneus ventricosus genome elucidates the spidroin gene catalogue.</title>
        <authorList>
            <person name="Kono N."/>
            <person name="Nakamura H."/>
            <person name="Ohtoshi R."/>
            <person name="Moran D.A.P."/>
            <person name="Shinohara A."/>
            <person name="Yoshida Y."/>
            <person name="Fujiwara M."/>
            <person name="Mori M."/>
            <person name="Tomita M."/>
            <person name="Arakawa K."/>
        </authorList>
    </citation>
    <scope>NUCLEOTIDE SEQUENCE [LARGE SCALE GENOMIC DNA]</scope>
</reference>
<evidence type="ECO:0000256" key="1">
    <source>
        <dbReference type="SAM" id="SignalP"/>
    </source>
</evidence>
<feature type="signal peptide" evidence="1">
    <location>
        <begin position="1"/>
        <end position="19"/>
    </location>
</feature>
<gene>
    <name evidence="2" type="ORF">AVEN_113590_1</name>
</gene>
<evidence type="ECO:0000313" key="3">
    <source>
        <dbReference type="Proteomes" id="UP000499080"/>
    </source>
</evidence>
<accession>A0A4Y2JGF0</accession>
<proteinExistence type="predicted"/>
<feature type="chain" id="PRO_5021298411" evidence="1">
    <location>
        <begin position="20"/>
        <end position="124"/>
    </location>
</feature>
<comment type="caution">
    <text evidence="2">The sequence shown here is derived from an EMBL/GenBank/DDBJ whole genome shotgun (WGS) entry which is preliminary data.</text>
</comment>
<keyword evidence="1" id="KW-0732">Signal</keyword>
<name>A0A4Y2JGF0_ARAVE</name>
<keyword evidence="3" id="KW-1185">Reference proteome</keyword>
<protein>
    <submittedName>
        <fullName evidence="2">Uncharacterized protein</fullName>
    </submittedName>
</protein>
<dbReference type="EMBL" id="BGPR01003471">
    <property type="protein sequence ID" value="GBM88528.1"/>
    <property type="molecule type" value="Genomic_DNA"/>
</dbReference>
<sequence>MLLKFIFLTLNILSDTIFCLLWSLSYPAPALLCIEIDLMRSVHFNDPSGLFTDKSSNEVVLEGISDDFKKFDEVFLFHVTLFDGVFLFHVTLFDEVFLFHVTLFDEVFLLHVTLFDEVFLQMWC</sequence>
<organism evidence="2 3">
    <name type="scientific">Araneus ventricosus</name>
    <name type="common">Orbweaver spider</name>
    <name type="synonym">Epeira ventricosa</name>
    <dbReference type="NCBI Taxonomy" id="182803"/>
    <lineage>
        <taxon>Eukaryota</taxon>
        <taxon>Metazoa</taxon>
        <taxon>Ecdysozoa</taxon>
        <taxon>Arthropoda</taxon>
        <taxon>Chelicerata</taxon>
        <taxon>Arachnida</taxon>
        <taxon>Araneae</taxon>
        <taxon>Araneomorphae</taxon>
        <taxon>Entelegynae</taxon>
        <taxon>Araneoidea</taxon>
        <taxon>Araneidae</taxon>
        <taxon>Araneus</taxon>
    </lineage>
</organism>
<dbReference type="AlphaFoldDB" id="A0A4Y2JGF0"/>
<evidence type="ECO:0000313" key="2">
    <source>
        <dbReference type="EMBL" id="GBM88528.1"/>
    </source>
</evidence>
<dbReference type="Proteomes" id="UP000499080">
    <property type="component" value="Unassembled WGS sequence"/>
</dbReference>